<sequence length="194" mass="23028">MARTKMRLLFIVNSSRRKATYKRRNNILLKKWNELSTLCRIQACGIIFGQDDIEPEVCPSILAEFNNLLEEQLTRKTINQRTFLKKIVYKFTSQLREQQIRNHKKDITVLMFDILWLEKQKLQFLNLQDLDNLDMKIEKKLKEVHEMLMVMEYVRLQGLEVVQPSLSKILITGFFQGINHGLLQFSFSFTFAIL</sequence>
<reference evidence="2" key="1">
    <citation type="journal article" date="2023" name="Nat. Plants">
        <title>Single-cell RNA sequencing provides a high-resolution roadmap for understanding the multicellular compartmentation of specialized metabolism.</title>
        <authorList>
            <person name="Sun S."/>
            <person name="Shen X."/>
            <person name="Li Y."/>
            <person name="Li Y."/>
            <person name="Wang S."/>
            <person name="Li R."/>
            <person name="Zhang H."/>
            <person name="Shen G."/>
            <person name="Guo B."/>
            <person name="Wei J."/>
            <person name="Xu J."/>
            <person name="St-Pierre B."/>
            <person name="Chen S."/>
            <person name="Sun C."/>
        </authorList>
    </citation>
    <scope>NUCLEOTIDE SEQUENCE [LARGE SCALE GENOMIC DNA]</scope>
</reference>
<evidence type="ECO:0000313" key="1">
    <source>
        <dbReference type="EMBL" id="KAI5671893.1"/>
    </source>
</evidence>
<proteinExistence type="predicted"/>
<organism evidence="1 2">
    <name type="scientific">Catharanthus roseus</name>
    <name type="common">Madagascar periwinkle</name>
    <name type="synonym">Vinca rosea</name>
    <dbReference type="NCBI Taxonomy" id="4058"/>
    <lineage>
        <taxon>Eukaryota</taxon>
        <taxon>Viridiplantae</taxon>
        <taxon>Streptophyta</taxon>
        <taxon>Embryophyta</taxon>
        <taxon>Tracheophyta</taxon>
        <taxon>Spermatophyta</taxon>
        <taxon>Magnoliopsida</taxon>
        <taxon>eudicotyledons</taxon>
        <taxon>Gunneridae</taxon>
        <taxon>Pentapetalae</taxon>
        <taxon>asterids</taxon>
        <taxon>lamiids</taxon>
        <taxon>Gentianales</taxon>
        <taxon>Apocynaceae</taxon>
        <taxon>Rauvolfioideae</taxon>
        <taxon>Vinceae</taxon>
        <taxon>Catharanthinae</taxon>
        <taxon>Catharanthus</taxon>
    </lineage>
</organism>
<gene>
    <name evidence="1" type="ORF">M9H77_12257</name>
</gene>
<accession>A0ACC0BH28</accession>
<keyword evidence="2" id="KW-1185">Reference proteome</keyword>
<dbReference type="EMBL" id="CM044703">
    <property type="protein sequence ID" value="KAI5671893.1"/>
    <property type="molecule type" value="Genomic_DNA"/>
</dbReference>
<dbReference type="Proteomes" id="UP001060085">
    <property type="component" value="Linkage Group LG03"/>
</dbReference>
<protein>
    <submittedName>
        <fullName evidence="1">Uncharacterized protein</fullName>
    </submittedName>
</protein>
<evidence type="ECO:0000313" key="2">
    <source>
        <dbReference type="Proteomes" id="UP001060085"/>
    </source>
</evidence>
<comment type="caution">
    <text evidence="1">The sequence shown here is derived from an EMBL/GenBank/DDBJ whole genome shotgun (WGS) entry which is preliminary data.</text>
</comment>
<name>A0ACC0BH28_CATRO</name>